<keyword evidence="4 14" id="KW-1003">Cell membrane</keyword>
<evidence type="ECO:0000256" key="2">
    <source>
        <dbReference type="ARBA" id="ARBA00004919"/>
    </source>
</evidence>
<keyword evidence="7 14" id="KW-1133">Transmembrane helix</keyword>
<evidence type="ECO:0000256" key="8">
    <source>
        <dbReference type="ARBA" id="ARBA00023133"/>
    </source>
</evidence>
<protein>
    <recommendedName>
        <fullName evidence="11 14">Protoheme IX farnesyltransferase</fullName>
        <ecNumber evidence="3 14">2.5.1.141</ecNumber>
    </recommendedName>
    <alternativeName>
        <fullName evidence="12 14">Heme B farnesyltransferase</fullName>
    </alternativeName>
    <alternativeName>
        <fullName evidence="10 14">Heme O synthase</fullName>
    </alternativeName>
</protein>
<proteinExistence type="inferred from homology"/>
<evidence type="ECO:0000256" key="5">
    <source>
        <dbReference type="ARBA" id="ARBA00022679"/>
    </source>
</evidence>
<dbReference type="EC" id="2.5.1.141" evidence="3 14"/>
<keyword evidence="6 14" id="KW-0812">Transmembrane</keyword>
<dbReference type="NCBIfam" id="TIGR01473">
    <property type="entry name" value="cyoE_ctaB"/>
    <property type="match status" value="1"/>
</dbReference>
<feature type="transmembrane region" description="Helical" evidence="14">
    <location>
        <begin position="141"/>
        <end position="160"/>
    </location>
</feature>
<evidence type="ECO:0000256" key="9">
    <source>
        <dbReference type="ARBA" id="ARBA00023136"/>
    </source>
</evidence>
<dbReference type="GO" id="GO:0008495">
    <property type="term" value="F:protoheme IX farnesyltransferase activity"/>
    <property type="evidence" value="ECO:0007669"/>
    <property type="project" value="UniProtKB-UniRule"/>
</dbReference>
<feature type="transmembrane region" description="Helical" evidence="14">
    <location>
        <begin position="87"/>
        <end position="110"/>
    </location>
</feature>
<feature type="transmembrane region" description="Helical" evidence="14">
    <location>
        <begin position="214"/>
        <end position="236"/>
    </location>
</feature>
<dbReference type="InterPro" id="IPR044878">
    <property type="entry name" value="UbiA_sf"/>
</dbReference>
<dbReference type="KEGG" id="lab:LA76x_4590"/>
<accession>A0A0S2FGN4</accession>
<evidence type="ECO:0000256" key="10">
    <source>
        <dbReference type="ARBA" id="ARBA00030253"/>
    </source>
</evidence>
<dbReference type="UniPathway" id="UPA00834">
    <property type="reaction ID" value="UER00712"/>
</dbReference>
<comment type="function">
    <text evidence="14">Converts heme B (protoheme IX) to heme O by substitution of the vinyl group on carbon 2 of heme B porphyrin ring with a hydroxyethyl farnesyl side group.</text>
</comment>
<dbReference type="AlphaFoldDB" id="A0A0S2FGN4"/>
<feature type="transmembrane region" description="Helical" evidence="14">
    <location>
        <begin position="116"/>
        <end position="134"/>
    </location>
</feature>
<evidence type="ECO:0000313" key="15">
    <source>
        <dbReference type="EMBL" id="ALN82698.1"/>
    </source>
</evidence>
<feature type="transmembrane region" description="Helical" evidence="14">
    <location>
        <begin position="172"/>
        <end position="193"/>
    </location>
</feature>
<dbReference type="PATRIC" id="fig|84531.7.peg.3921"/>
<dbReference type="InterPro" id="IPR006369">
    <property type="entry name" value="Protohaem_IX_farnesylTrfase"/>
</dbReference>
<evidence type="ECO:0000256" key="12">
    <source>
        <dbReference type="ARBA" id="ARBA00042475"/>
    </source>
</evidence>
<dbReference type="FunFam" id="1.10.357.140:FF:000001">
    <property type="entry name" value="Protoheme IX farnesyltransferase"/>
    <property type="match status" value="1"/>
</dbReference>
<name>A0A0S2FGN4_LYSAN</name>
<evidence type="ECO:0000256" key="11">
    <source>
        <dbReference type="ARBA" id="ARBA00040810"/>
    </source>
</evidence>
<dbReference type="PROSITE" id="PS00943">
    <property type="entry name" value="UBIA"/>
    <property type="match status" value="1"/>
</dbReference>
<dbReference type="GO" id="GO:0048034">
    <property type="term" value="P:heme O biosynthetic process"/>
    <property type="evidence" value="ECO:0007669"/>
    <property type="project" value="UniProtKB-UniRule"/>
</dbReference>
<reference evidence="15 16" key="1">
    <citation type="journal article" date="2015" name="BMC Genomics">
        <title>Comparative genomics and metabolic profiling of the genus Lysobacter.</title>
        <authorList>
            <person name="de Bruijn I."/>
            <person name="Cheng X."/>
            <person name="de Jager V."/>
            <person name="Exposito R.G."/>
            <person name="Watrous J."/>
            <person name="Patel N."/>
            <person name="Postma J."/>
            <person name="Dorrestein P.C."/>
            <person name="Kobayashi D."/>
            <person name="Raaijmakers J.M."/>
        </authorList>
    </citation>
    <scope>NUCLEOTIDE SEQUENCE [LARGE SCALE GENOMIC DNA]</scope>
    <source>
        <strain evidence="15 16">76</strain>
    </source>
</reference>
<evidence type="ECO:0000256" key="6">
    <source>
        <dbReference type="ARBA" id="ARBA00022692"/>
    </source>
</evidence>
<dbReference type="KEGG" id="laq:GLA29479_4003"/>
<feature type="transmembrane region" description="Helical" evidence="14">
    <location>
        <begin position="20"/>
        <end position="40"/>
    </location>
</feature>
<feature type="transmembrane region" description="Helical" evidence="14">
    <location>
        <begin position="273"/>
        <end position="294"/>
    </location>
</feature>
<dbReference type="GO" id="GO:0005886">
    <property type="term" value="C:plasma membrane"/>
    <property type="evidence" value="ECO:0007669"/>
    <property type="project" value="UniProtKB-SubCell"/>
</dbReference>
<dbReference type="InterPro" id="IPR030470">
    <property type="entry name" value="UbiA_prenylTrfase_CS"/>
</dbReference>
<keyword evidence="8 14" id="KW-0350">Heme biosynthesis</keyword>
<evidence type="ECO:0000256" key="3">
    <source>
        <dbReference type="ARBA" id="ARBA00012292"/>
    </source>
</evidence>
<gene>
    <name evidence="14 15" type="primary">cyoE</name>
    <name evidence="15" type="ORF">LA76x_4590</name>
</gene>
<keyword evidence="9 14" id="KW-0472">Membrane</keyword>
<keyword evidence="16" id="KW-1185">Reference proteome</keyword>
<comment type="pathway">
    <text evidence="2 14">Porphyrin-containing compound metabolism; heme O biosynthesis; heme O from protoheme: step 1/1.</text>
</comment>
<comment type="similarity">
    <text evidence="14">Belongs to the UbiA prenyltransferase family. Protoheme IX farnesyltransferase subfamily.</text>
</comment>
<dbReference type="InterPro" id="IPR000537">
    <property type="entry name" value="UbiA_prenyltransferase"/>
</dbReference>
<comment type="miscellaneous">
    <text evidence="14">Carbon 2 of the heme B porphyrin ring is defined according to the Fischer nomenclature.</text>
</comment>
<dbReference type="Proteomes" id="UP000060787">
    <property type="component" value="Chromosome"/>
</dbReference>
<feature type="transmembrane region" description="Helical" evidence="14">
    <location>
        <begin position="46"/>
        <end position="66"/>
    </location>
</feature>
<dbReference type="CDD" id="cd13957">
    <property type="entry name" value="PT_UbiA_Cox10"/>
    <property type="match status" value="1"/>
</dbReference>
<evidence type="ECO:0000313" key="16">
    <source>
        <dbReference type="Proteomes" id="UP000060787"/>
    </source>
</evidence>
<dbReference type="PANTHER" id="PTHR43448">
    <property type="entry name" value="PROTOHEME IX FARNESYLTRANSFERASE, MITOCHONDRIAL"/>
    <property type="match status" value="1"/>
</dbReference>
<dbReference type="Pfam" id="PF01040">
    <property type="entry name" value="UbiA"/>
    <property type="match status" value="1"/>
</dbReference>
<dbReference type="EMBL" id="CP011129">
    <property type="protein sequence ID" value="ALN82698.1"/>
    <property type="molecule type" value="Genomic_DNA"/>
</dbReference>
<evidence type="ECO:0000256" key="4">
    <source>
        <dbReference type="ARBA" id="ARBA00022475"/>
    </source>
</evidence>
<keyword evidence="5 14" id="KW-0808">Transferase</keyword>
<dbReference type="RefSeq" id="WP_057919353.1">
    <property type="nucleotide sequence ID" value="NZ_CP011129.1"/>
</dbReference>
<dbReference type="PANTHER" id="PTHR43448:SF7">
    <property type="entry name" value="4-HYDROXYBENZOATE SOLANESYLTRANSFERASE"/>
    <property type="match status" value="1"/>
</dbReference>
<dbReference type="eggNOG" id="COG0109">
    <property type="taxonomic scope" value="Bacteria"/>
</dbReference>
<sequence length="310" mass="34825">MNTAKRPTAKQYWDLTKPRVVALIVFTAFVGMFLAVPGWPPLRESVLGFFGIWLAAASAATINQLLDSRIDAKMARTSWRPIVAGQVSPTQALVFALILAALSMTILVVWVNALTAWLTFASLIGYAVVYTVFLKRATPQNIVIGGIAGAAPPLLGWAAVTGMQGEWDWAHALLLVLIIFVWTPPHFWALAIFRRADYARAMVPMLPVTHGVEYTRWQILFYTILLTVVSVLPCVFGMSGYFYLFGVLVLDAVFLYHAWKLMNPPDELYAMRVFNYSIVYLMVLFAFLLIDHWLPSSMQSAPLFELQRMR</sequence>
<evidence type="ECO:0000256" key="7">
    <source>
        <dbReference type="ARBA" id="ARBA00022989"/>
    </source>
</evidence>
<comment type="catalytic activity">
    <reaction evidence="13 14">
        <text>heme b + (2E,6E)-farnesyl diphosphate + H2O = Fe(II)-heme o + diphosphate</text>
        <dbReference type="Rhea" id="RHEA:28070"/>
        <dbReference type="ChEBI" id="CHEBI:15377"/>
        <dbReference type="ChEBI" id="CHEBI:33019"/>
        <dbReference type="ChEBI" id="CHEBI:60344"/>
        <dbReference type="ChEBI" id="CHEBI:60530"/>
        <dbReference type="ChEBI" id="CHEBI:175763"/>
        <dbReference type="EC" id="2.5.1.141"/>
    </reaction>
</comment>
<dbReference type="HAMAP" id="MF_00154">
    <property type="entry name" value="CyoE_CtaB"/>
    <property type="match status" value="1"/>
</dbReference>
<evidence type="ECO:0000256" key="13">
    <source>
        <dbReference type="ARBA" id="ARBA00047690"/>
    </source>
</evidence>
<dbReference type="OrthoDB" id="9814417at2"/>
<evidence type="ECO:0000256" key="1">
    <source>
        <dbReference type="ARBA" id="ARBA00004651"/>
    </source>
</evidence>
<dbReference type="NCBIfam" id="NF003349">
    <property type="entry name" value="PRK04375.1-2"/>
    <property type="match status" value="1"/>
</dbReference>
<dbReference type="STRING" id="84531.LA76x_4590"/>
<organism evidence="15 16">
    <name type="scientific">Lysobacter antibioticus</name>
    <dbReference type="NCBI Taxonomy" id="84531"/>
    <lineage>
        <taxon>Bacteria</taxon>
        <taxon>Pseudomonadati</taxon>
        <taxon>Pseudomonadota</taxon>
        <taxon>Gammaproteobacteria</taxon>
        <taxon>Lysobacterales</taxon>
        <taxon>Lysobacteraceae</taxon>
        <taxon>Lysobacter</taxon>
    </lineage>
</organism>
<dbReference type="Gene3D" id="1.10.357.140">
    <property type="entry name" value="UbiA prenyltransferase"/>
    <property type="match status" value="1"/>
</dbReference>
<comment type="subcellular location">
    <subcellularLocation>
        <location evidence="1 14">Cell membrane</location>
        <topology evidence="1 14">Multi-pass membrane protein</topology>
    </subcellularLocation>
</comment>
<evidence type="ECO:0000256" key="14">
    <source>
        <dbReference type="HAMAP-Rule" id="MF_00154"/>
    </source>
</evidence>